<comment type="caution">
    <text evidence="2">The sequence shown here is derived from an EMBL/GenBank/DDBJ whole genome shotgun (WGS) entry which is preliminary data.</text>
</comment>
<reference evidence="2 3" key="1">
    <citation type="journal article" date="2019" name="Commun. Biol.">
        <title>The bagworm genome reveals a unique fibroin gene that provides high tensile strength.</title>
        <authorList>
            <person name="Kono N."/>
            <person name="Nakamura H."/>
            <person name="Ohtoshi R."/>
            <person name="Tomita M."/>
            <person name="Numata K."/>
            <person name="Arakawa K."/>
        </authorList>
    </citation>
    <scope>NUCLEOTIDE SEQUENCE [LARGE SCALE GENOMIC DNA]</scope>
</reference>
<evidence type="ECO:0000313" key="2">
    <source>
        <dbReference type="EMBL" id="GBP90390.1"/>
    </source>
</evidence>
<dbReference type="AlphaFoldDB" id="A0A4C1ZR30"/>
<dbReference type="EMBL" id="BGZK01002080">
    <property type="protein sequence ID" value="GBP90390.1"/>
    <property type="molecule type" value="Genomic_DNA"/>
</dbReference>
<evidence type="ECO:0000256" key="1">
    <source>
        <dbReference type="SAM" id="MobiDB-lite"/>
    </source>
</evidence>
<keyword evidence="3" id="KW-1185">Reference proteome</keyword>
<evidence type="ECO:0000313" key="3">
    <source>
        <dbReference type="Proteomes" id="UP000299102"/>
    </source>
</evidence>
<feature type="region of interest" description="Disordered" evidence="1">
    <location>
        <begin position="1"/>
        <end position="25"/>
    </location>
</feature>
<proteinExistence type="predicted"/>
<protein>
    <submittedName>
        <fullName evidence="2">Uncharacterized protein</fullName>
    </submittedName>
</protein>
<gene>
    <name evidence="2" type="ORF">EVAR_65798_1</name>
</gene>
<dbReference type="Proteomes" id="UP000299102">
    <property type="component" value="Unassembled WGS sequence"/>
</dbReference>
<sequence length="106" mass="11149">MLTPSVCESGGGSRRSGLLSNRTPTTKTRFESLSWGIGDRASSGTASPAADAASSWPHPTFYSNNIKRKTTISTSAAGRASPEQCSVKFALLAHDSDLALDLILLH</sequence>
<accession>A0A4C1ZR30</accession>
<name>A0A4C1ZR30_EUMVA</name>
<organism evidence="2 3">
    <name type="scientific">Eumeta variegata</name>
    <name type="common">Bagworm moth</name>
    <name type="synonym">Eumeta japonica</name>
    <dbReference type="NCBI Taxonomy" id="151549"/>
    <lineage>
        <taxon>Eukaryota</taxon>
        <taxon>Metazoa</taxon>
        <taxon>Ecdysozoa</taxon>
        <taxon>Arthropoda</taxon>
        <taxon>Hexapoda</taxon>
        <taxon>Insecta</taxon>
        <taxon>Pterygota</taxon>
        <taxon>Neoptera</taxon>
        <taxon>Endopterygota</taxon>
        <taxon>Lepidoptera</taxon>
        <taxon>Glossata</taxon>
        <taxon>Ditrysia</taxon>
        <taxon>Tineoidea</taxon>
        <taxon>Psychidae</taxon>
        <taxon>Oiketicinae</taxon>
        <taxon>Eumeta</taxon>
    </lineage>
</organism>